<comment type="caution">
    <text evidence="1">The sequence shown here is derived from an EMBL/GenBank/DDBJ whole genome shotgun (WGS) entry which is preliminary data.</text>
</comment>
<dbReference type="EMBL" id="LPWA01000105">
    <property type="protein sequence ID" value="KUM26477.1"/>
    <property type="molecule type" value="Genomic_DNA"/>
</dbReference>
<gene>
    <name evidence="1" type="ORF">AU467_21305</name>
</gene>
<protein>
    <submittedName>
        <fullName evidence="1">Uncharacterized protein</fullName>
    </submittedName>
</protein>
<accession>A0A101KT73</accession>
<evidence type="ECO:0000313" key="1">
    <source>
        <dbReference type="EMBL" id="KUM26477.1"/>
    </source>
</evidence>
<reference evidence="1 2" key="1">
    <citation type="submission" date="2015-12" db="EMBL/GenBank/DDBJ databases">
        <title>Draft genome sequence of Mesorhizobium sp. UFLA 01-765, a multitolerant efficient symbiont and plant-growth promoting strain isolated from Zn-mining soil using Leucaena leucocephala as a trap plant.</title>
        <authorList>
            <person name="Rangel W.M."/>
            <person name="Thijs S."/>
            <person name="Longatti S.M."/>
            <person name="Moreira F.M."/>
            <person name="Weyens N."/>
            <person name="Vangronsveld J."/>
            <person name="Van Hamme J.D."/>
            <person name="Bottos E.M."/>
            <person name="Rineau F."/>
        </authorList>
    </citation>
    <scope>NUCLEOTIDE SEQUENCE [LARGE SCALE GENOMIC DNA]</scope>
    <source>
        <strain evidence="1 2">UFLA 01-765</strain>
    </source>
</reference>
<name>A0A101KT73_RHILI</name>
<evidence type="ECO:0000313" key="2">
    <source>
        <dbReference type="Proteomes" id="UP000053176"/>
    </source>
</evidence>
<dbReference type="AlphaFoldDB" id="A0A101KT73"/>
<proteinExistence type="predicted"/>
<sequence length="59" mass="6367">MPTASKSTFSWLKSSFSRMPEIRPSCMTAMRSETPITSSISLEIISTATPASASDRISP</sequence>
<organism evidence="1 2">
    <name type="scientific">Rhizobium loti</name>
    <name type="common">Mesorhizobium loti</name>
    <dbReference type="NCBI Taxonomy" id="381"/>
    <lineage>
        <taxon>Bacteria</taxon>
        <taxon>Pseudomonadati</taxon>
        <taxon>Pseudomonadota</taxon>
        <taxon>Alphaproteobacteria</taxon>
        <taxon>Hyphomicrobiales</taxon>
        <taxon>Phyllobacteriaceae</taxon>
        <taxon>Mesorhizobium</taxon>
    </lineage>
</organism>
<dbReference type="Proteomes" id="UP000053176">
    <property type="component" value="Unassembled WGS sequence"/>
</dbReference>